<proteinExistence type="predicted"/>
<accession>A0A2W2HDG4</accession>
<organism evidence="2 3">
    <name type="scientific">Spongiactinospora gelatinilytica</name>
    <dbReference type="NCBI Taxonomy" id="2666298"/>
    <lineage>
        <taxon>Bacteria</taxon>
        <taxon>Bacillati</taxon>
        <taxon>Actinomycetota</taxon>
        <taxon>Actinomycetes</taxon>
        <taxon>Streptosporangiales</taxon>
        <taxon>Streptosporangiaceae</taxon>
        <taxon>Spongiactinospora</taxon>
    </lineage>
</organism>
<evidence type="ECO:0000259" key="1">
    <source>
        <dbReference type="PROSITE" id="PS51746"/>
    </source>
</evidence>
<dbReference type="Proteomes" id="UP000248544">
    <property type="component" value="Unassembled WGS sequence"/>
</dbReference>
<sequence length="310" mass="31696">MRTSTRPTPCARERGCEMSGNCPHCGYPVLAGETFCEECGRALQVGAPGACAACGAAAIDAEGYCERCGLRQPTARDHAEVEAGRAAGVSDRGKRHSRNEDAMALLAVDAEVVAGIVCDGVSSSPRPDDGSLAAAEAGAATLVKELRGGTGPVEATRAAVARAAEAIAVLGTLHDAPACTFVSAVVGRGRVTIGWVGDSRAYWLGATPARLTLDDATESGMLTAWLGADAGEVIPQVRTFEPDGPGVVLVCSDGLWGYLPAPEDMARAAQDAARAPLATAQALVRLANDAGGRDNITVLVIPFEKGSTPK</sequence>
<dbReference type="PROSITE" id="PS51746">
    <property type="entry name" value="PPM_2"/>
    <property type="match status" value="1"/>
</dbReference>
<dbReference type="InterPro" id="IPR036457">
    <property type="entry name" value="PPM-type-like_dom_sf"/>
</dbReference>
<evidence type="ECO:0000313" key="3">
    <source>
        <dbReference type="Proteomes" id="UP000248544"/>
    </source>
</evidence>
<feature type="domain" description="PPM-type phosphatase" evidence="1">
    <location>
        <begin position="85"/>
        <end position="303"/>
    </location>
</feature>
<gene>
    <name evidence="2" type="ORF">C1I98_25895</name>
</gene>
<dbReference type="SUPFAM" id="SSF81606">
    <property type="entry name" value="PP2C-like"/>
    <property type="match status" value="1"/>
</dbReference>
<dbReference type="SMART" id="SM00331">
    <property type="entry name" value="PP2C_SIG"/>
    <property type="match status" value="1"/>
</dbReference>
<dbReference type="Pfam" id="PF13672">
    <property type="entry name" value="PP2C_2"/>
    <property type="match status" value="1"/>
</dbReference>
<name>A0A2W2HDG4_9ACTN</name>
<dbReference type="AlphaFoldDB" id="A0A2W2HDG4"/>
<comment type="caution">
    <text evidence="2">The sequence shown here is derived from an EMBL/GenBank/DDBJ whole genome shotgun (WGS) entry which is preliminary data.</text>
</comment>
<dbReference type="EMBL" id="POUA01000242">
    <property type="protein sequence ID" value="PZG37104.1"/>
    <property type="molecule type" value="Genomic_DNA"/>
</dbReference>
<evidence type="ECO:0000313" key="2">
    <source>
        <dbReference type="EMBL" id="PZG37104.1"/>
    </source>
</evidence>
<protein>
    <submittedName>
        <fullName evidence="2">Serine/threonine protein phosphatase</fullName>
    </submittedName>
</protein>
<dbReference type="Pfam" id="PF12773">
    <property type="entry name" value="DZR"/>
    <property type="match status" value="1"/>
</dbReference>
<dbReference type="Gene3D" id="3.60.40.10">
    <property type="entry name" value="PPM-type phosphatase domain"/>
    <property type="match status" value="1"/>
</dbReference>
<dbReference type="SMART" id="SM00332">
    <property type="entry name" value="PP2Cc"/>
    <property type="match status" value="1"/>
</dbReference>
<dbReference type="InterPro" id="IPR025874">
    <property type="entry name" value="DZR"/>
</dbReference>
<dbReference type="InterPro" id="IPR001932">
    <property type="entry name" value="PPM-type_phosphatase-like_dom"/>
</dbReference>
<keyword evidence="3" id="KW-1185">Reference proteome</keyword>
<reference evidence="2 3" key="1">
    <citation type="submission" date="2018-01" db="EMBL/GenBank/DDBJ databases">
        <title>Draft genome sequence of Sphaerisporangium sp. 7K107.</title>
        <authorList>
            <person name="Sahin N."/>
            <person name="Saygin H."/>
            <person name="Ay H."/>
        </authorList>
    </citation>
    <scope>NUCLEOTIDE SEQUENCE [LARGE SCALE GENOMIC DNA]</scope>
    <source>
        <strain evidence="2 3">7K107</strain>
    </source>
</reference>